<protein>
    <submittedName>
        <fullName evidence="2">YtxH domain-containing protein</fullName>
    </submittedName>
</protein>
<dbReference type="EMBL" id="CP064056">
    <property type="protein sequence ID" value="QPM76041.1"/>
    <property type="molecule type" value="Genomic_DNA"/>
</dbReference>
<evidence type="ECO:0000256" key="1">
    <source>
        <dbReference type="SAM" id="MobiDB-lite"/>
    </source>
</evidence>
<dbReference type="AlphaFoldDB" id="A0A7T1B1V8"/>
<dbReference type="KEGG" id="sllo:ISP08_04735"/>
<keyword evidence="3" id="KW-1185">Reference proteome</keyword>
<name>A0A7T1B1V8_9STAP</name>
<organism evidence="2 3">
    <name type="scientific">Staphylococcus lloydii</name>
    <dbReference type="NCBI Taxonomy" id="2781774"/>
    <lineage>
        <taxon>Bacteria</taxon>
        <taxon>Bacillati</taxon>
        <taxon>Bacillota</taxon>
        <taxon>Bacilli</taxon>
        <taxon>Bacillales</taxon>
        <taxon>Staphylococcaceae</taxon>
        <taxon>Staphylococcus</taxon>
    </lineage>
</organism>
<reference evidence="2 3" key="1">
    <citation type="submission" date="2020-10" db="EMBL/GenBank/DDBJ databases">
        <title>Closed genome sequences of Staphylococcus lloydii sp. nov. and Staphylococcus durrellii sp. nov. Isolated from Captive Fruit Bats (Pteropus livingstonii).</title>
        <authorList>
            <person name="Fountain K."/>
        </authorList>
    </citation>
    <scope>NUCLEOTIDE SEQUENCE [LARGE SCALE GENOMIC DNA]</scope>
    <source>
        <strain evidence="2 3">23_2_7_LY</strain>
    </source>
</reference>
<feature type="region of interest" description="Disordered" evidence="1">
    <location>
        <begin position="26"/>
        <end position="47"/>
    </location>
</feature>
<evidence type="ECO:0000313" key="3">
    <source>
        <dbReference type="Proteomes" id="UP000594455"/>
    </source>
</evidence>
<evidence type="ECO:0000313" key="2">
    <source>
        <dbReference type="EMBL" id="QPM76041.1"/>
    </source>
</evidence>
<dbReference type="RefSeq" id="WP_048793240.1">
    <property type="nucleotide sequence ID" value="NZ_CP064056.1"/>
</dbReference>
<proteinExistence type="predicted"/>
<sequence>MNNKLIPGILIGAFIGGAATLADKSTRQSLKQSIQDAKEGKRSNEPSVISKVKDEVLYWKDAVEEIRNNNPELERSLKDAKDTFVERKNKRLN</sequence>
<accession>A0A7T1B1V8</accession>
<gene>
    <name evidence="2" type="ORF">ISP08_04735</name>
</gene>
<dbReference type="Proteomes" id="UP000594455">
    <property type="component" value="Chromosome"/>
</dbReference>